<keyword evidence="10" id="KW-0560">Oxidoreductase</keyword>
<keyword evidence="11 17" id="KW-0408">Iron</keyword>
<dbReference type="GO" id="GO:0005777">
    <property type="term" value="C:peroxisome"/>
    <property type="evidence" value="ECO:0007669"/>
    <property type="project" value="UniProtKB-SubCell"/>
</dbReference>
<dbReference type="SUPFAM" id="SSF54292">
    <property type="entry name" value="2Fe-2S ferredoxin-like"/>
    <property type="match status" value="1"/>
</dbReference>
<dbReference type="InterPro" id="IPR037165">
    <property type="entry name" value="AldOxase/xan_DH_Mopterin-bd_sf"/>
</dbReference>
<dbReference type="SUPFAM" id="SSF56176">
    <property type="entry name" value="FAD-binding/transporter-associated domain-like"/>
    <property type="match status" value="1"/>
</dbReference>
<dbReference type="InterPro" id="IPR002346">
    <property type="entry name" value="Mopterin_DH_FAD-bd"/>
</dbReference>
<evidence type="ECO:0008006" key="22">
    <source>
        <dbReference type="Google" id="ProtNLM"/>
    </source>
</evidence>
<dbReference type="SUPFAM" id="SSF54665">
    <property type="entry name" value="CO dehydrogenase molybdoprotein N-domain-like"/>
    <property type="match status" value="2"/>
</dbReference>
<dbReference type="Gene3D" id="3.30.365.10">
    <property type="entry name" value="Aldehyde oxidase/xanthine dehydrogenase, molybdopterin binding domain"/>
    <property type="match status" value="4"/>
</dbReference>
<sequence>MLSWFWNNENQGETRNGTTINNKIKFSIGKEEHTVNPDDVSPETTLNDYLRHKLCLTGTKRMCNEGGCGACVVSVTKPGDEKAMAINSCLVSIGTCHGWMIETIEGIGGPLSKYHPVQETLAKFNGTQCGFCSPGMVMNMYALCKDGKPTMKQVENSFGGNLCRCTGYRPILSAFKSLCKDASPELLGNYPDIEDFVMANPKSEFGQNEEFHIEKPLEVNFKKSTWTKVTTLKTLLDALSKLGDEVYMLVAGNTAKGVYDLPKPTTYIDVIDVKELISYKITTKTVTLGANMSLTSTLELFNRVAKMNSSFAHLKTMSDHIDLIANVPVRNVGTLAGNLMMKRMHHEFASDIFLLLETFSANLVIVDKNGVETTKSMLEFLNYDMKLKVIKAIQIPAVNNNYKYKTFKIMPRAQNAHAIVNAGFVFQLKDNIVKKATIVYGHINPYFVHATATEKYLTGKELFNNYTLQGAFASLSKELETDLVLPEPGPQFRKHLAIALFYKAVMSLAPAGNLSPKNRSAGALLQRPISSGVQDYETNESLYPLTKAIPKLEALAQTSGQAEYVEDIPDRPHQLHAKFVVAEAPANSKIISIDATAALANINMVLIDATLLLLTVEQISLYFASRIVKLSFLLINFSWLVIGPLKQQALKALEGVVRFLTKADIPGENNFFPPKFDAGIVEKVFCDRTVEYYHQPVGLIVAKDRNILLQAISLVKIEYSRPKNSPLLTIRDLIRAKATDKMIKEEEMKPTRKGTDIKKTISGKFDIGMQYHFHMELQCCSAVPTEDGLELYPSTQWMDITQAAAALVLNIPENKVHVNVRRCGGAFGGKLSRSNLISCATALAAWRLRKPVKLSMTLKENMEIIGKRFPFSADYEVKVNNGGAIQKLKSQIYSDHAVGGNEKINSLLIFDMFKSNYKYDTYDIAYYRTSTDTPANTYMRGPGSLEAYAYLEAIMDHIACELNMDPIDVRLNNVEDKNVIKYLNDMVEWANIQERKNAIANFNKENRWKKKGISVIPMTFIYELAGPYTATVSIFHYNGNVTIHHGGIELGQGINTKAVQVCAYKFNIPMEKVNVYPSNTMNSPNNFMTGWSATSEAVCYSIDKACDELLARLKPYKTDENQSWEDLITKAYADSVLLTATGKYAVNAPSVYSYKIYGASAAEVELDVLTGQYQITRVDLIEDVGTSLSPYVDIGQIEGAFVQGLGYFTTEKFVMDKDGKMLTNNTWFYKPPGAKDIPIDFRVKIPKNNPNPLGVLQSKAIGEPPLCLSFSVPLAIRHAIVSARQDSDSSKSKFFFIDGPTTVENIFVNSLNDYKQYIL</sequence>
<dbReference type="Gene3D" id="1.10.150.120">
    <property type="entry name" value="[2Fe-2S]-binding domain"/>
    <property type="match status" value="1"/>
</dbReference>
<keyword evidence="7 17" id="KW-0001">2Fe-2S</keyword>
<evidence type="ECO:0000256" key="5">
    <source>
        <dbReference type="ARBA" id="ARBA00022505"/>
    </source>
</evidence>
<dbReference type="GO" id="GO:0016491">
    <property type="term" value="F:oxidoreductase activity"/>
    <property type="evidence" value="ECO:0007669"/>
    <property type="project" value="UniProtKB-KW"/>
</dbReference>
<feature type="binding site" evidence="17">
    <location>
        <position position="132"/>
    </location>
    <ligand>
        <name>[2Fe-2S] cluster</name>
        <dbReference type="ChEBI" id="CHEBI:190135"/>
        <label>2</label>
    </ligand>
</feature>
<evidence type="ECO:0000256" key="13">
    <source>
        <dbReference type="ARBA" id="ARBA00023140"/>
    </source>
</evidence>
<dbReference type="PIRSF" id="PIRSF000127">
    <property type="entry name" value="Xanthine_DH"/>
    <property type="match status" value="1"/>
</dbReference>
<comment type="subunit">
    <text evidence="4">Homodimer.</text>
</comment>
<dbReference type="GO" id="GO:0071949">
    <property type="term" value="F:FAD binding"/>
    <property type="evidence" value="ECO:0007669"/>
    <property type="project" value="InterPro"/>
</dbReference>
<dbReference type="FunFam" id="3.30.390.50:FF:000003">
    <property type="entry name" value="Aldehyde oxidase1"/>
    <property type="match status" value="1"/>
</dbReference>
<evidence type="ECO:0000256" key="6">
    <source>
        <dbReference type="ARBA" id="ARBA00022630"/>
    </source>
</evidence>
<keyword evidence="6" id="KW-0285">Flavoprotein</keyword>
<dbReference type="FunFam" id="3.30.365.10:FF:000002">
    <property type="entry name" value="Xanthine dehydrogenase oxidase"/>
    <property type="match status" value="1"/>
</dbReference>
<dbReference type="PROSITE" id="PS51387">
    <property type="entry name" value="FAD_PCMH"/>
    <property type="match status" value="1"/>
</dbReference>
<dbReference type="Pfam" id="PF02738">
    <property type="entry name" value="MoCoBD_1"/>
    <property type="match status" value="1"/>
</dbReference>
<comment type="cofactor">
    <cofactor evidence="17">
        <name>[2Fe-2S] cluster</name>
        <dbReference type="ChEBI" id="CHEBI:190135"/>
    </cofactor>
    <text evidence="17">Binds 2 [2Fe-2S] clusters.</text>
</comment>
<evidence type="ECO:0000256" key="2">
    <source>
        <dbReference type="ARBA" id="ARBA00004275"/>
    </source>
</evidence>
<dbReference type="SUPFAM" id="SSF47741">
    <property type="entry name" value="CO dehydrogenase ISP C-domain like"/>
    <property type="match status" value="1"/>
</dbReference>
<dbReference type="InterPro" id="IPR006058">
    <property type="entry name" value="2Fe2S_fd_BS"/>
</dbReference>
<dbReference type="FunFam" id="3.30.465.10:FF:000013">
    <property type="entry name" value="Aldehyde oxidase"/>
    <property type="match status" value="1"/>
</dbReference>
<evidence type="ECO:0000256" key="8">
    <source>
        <dbReference type="ARBA" id="ARBA00022723"/>
    </source>
</evidence>
<dbReference type="InterPro" id="IPR008274">
    <property type="entry name" value="AldOxase/xan_DH_MoCoBD1"/>
</dbReference>
<feature type="binding site" evidence="17">
    <location>
        <position position="63"/>
    </location>
    <ligand>
        <name>[2Fe-2S] cluster</name>
        <dbReference type="ChEBI" id="CHEBI:190135"/>
        <label>1</label>
    </ligand>
</feature>
<comment type="cofactor">
    <cofactor evidence="1 16">
        <name>FAD</name>
        <dbReference type="ChEBI" id="CHEBI:57692"/>
    </cofactor>
</comment>
<feature type="domain" description="FAD-binding PCMH-type" evidence="19">
    <location>
        <begin position="219"/>
        <end position="400"/>
    </location>
</feature>
<evidence type="ECO:0000256" key="9">
    <source>
        <dbReference type="ARBA" id="ARBA00022827"/>
    </source>
</evidence>
<evidence type="ECO:0000256" key="1">
    <source>
        <dbReference type="ARBA" id="ARBA00001974"/>
    </source>
</evidence>
<keyword evidence="12 17" id="KW-0411">Iron-sulfur</keyword>
<comment type="cofactor">
    <cofactor evidence="14">
        <name>[2Fe-2S] cluster</name>
        <dbReference type="ChEBI" id="CHEBI:190135"/>
    </cofactor>
</comment>
<dbReference type="InterPro" id="IPR002888">
    <property type="entry name" value="2Fe-2S-bd"/>
</dbReference>
<dbReference type="InterPro" id="IPR036010">
    <property type="entry name" value="2Fe-2S_ferredoxin-like_sf"/>
</dbReference>
<feature type="binding site" evidence="17">
    <location>
        <position position="89"/>
    </location>
    <ligand>
        <name>[2Fe-2S] cluster</name>
        <dbReference type="ChEBI" id="CHEBI:190135"/>
        <label>1</label>
    </ligand>
</feature>
<proteinExistence type="inferred from homology"/>
<keyword evidence="8 17" id="KW-0479">Metal-binding</keyword>
<dbReference type="PANTHER" id="PTHR11908:SF132">
    <property type="entry name" value="ALDEHYDE OXIDASE 1-RELATED"/>
    <property type="match status" value="1"/>
</dbReference>
<dbReference type="Gene3D" id="3.90.1170.50">
    <property type="entry name" value="Aldehyde oxidase/xanthine dehydrogenase, a/b hammerhead"/>
    <property type="match status" value="2"/>
</dbReference>
<dbReference type="Gene3D" id="3.30.390.50">
    <property type="entry name" value="CO dehydrogenase flavoprotein, C-terminal domain"/>
    <property type="match status" value="1"/>
</dbReference>
<dbReference type="CDD" id="cd00207">
    <property type="entry name" value="fer2"/>
    <property type="match status" value="1"/>
</dbReference>
<dbReference type="GO" id="GO:0051537">
    <property type="term" value="F:2 iron, 2 sulfur cluster binding"/>
    <property type="evidence" value="ECO:0007669"/>
    <property type="project" value="UniProtKB-KW"/>
</dbReference>
<comment type="caution">
    <text evidence="20">The sequence shown here is derived from an EMBL/GenBank/DDBJ whole genome shotgun (WGS) entry which is preliminary data.</text>
</comment>
<dbReference type="InterPro" id="IPR046867">
    <property type="entry name" value="AldOxase/xan_DH_MoCoBD2"/>
</dbReference>
<dbReference type="Proteomes" id="UP001431783">
    <property type="component" value="Unassembled WGS sequence"/>
</dbReference>
<dbReference type="EMBL" id="JARQZJ010000131">
    <property type="protein sequence ID" value="KAK9891884.1"/>
    <property type="molecule type" value="Genomic_DNA"/>
</dbReference>
<accession>A0AAW1VHU8</accession>
<comment type="similarity">
    <text evidence="3">Belongs to the xanthine dehydrogenase family.</text>
</comment>
<feature type="binding site" evidence="17">
    <location>
        <position position="129"/>
    </location>
    <ligand>
        <name>[2Fe-2S] cluster</name>
        <dbReference type="ChEBI" id="CHEBI:190135"/>
        <label>2</label>
    </ligand>
</feature>
<feature type="active site" description="Proton acceptor" evidence="15">
    <location>
        <position position="1263"/>
    </location>
</feature>
<dbReference type="Pfam" id="PF01315">
    <property type="entry name" value="Ald_Xan_dh_C"/>
    <property type="match status" value="1"/>
</dbReference>
<evidence type="ECO:0000256" key="16">
    <source>
        <dbReference type="PIRSR" id="PIRSR000127-2"/>
    </source>
</evidence>
<evidence type="ECO:0000313" key="20">
    <source>
        <dbReference type="EMBL" id="KAK9891884.1"/>
    </source>
</evidence>
<reference evidence="20 21" key="1">
    <citation type="submission" date="2023-03" db="EMBL/GenBank/DDBJ databases">
        <title>Genome insight into feeding habits of ladybird beetles.</title>
        <authorList>
            <person name="Li H.-S."/>
            <person name="Huang Y.-H."/>
            <person name="Pang H."/>
        </authorList>
    </citation>
    <scope>NUCLEOTIDE SEQUENCE [LARGE SCALE GENOMIC DNA]</scope>
    <source>
        <strain evidence="20">SYSU_2023b</strain>
        <tissue evidence="20">Whole body</tissue>
    </source>
</reference>
<dbReference type="SMART" id="SM01092">
    <property type="entry name" value="CO_deh_flav_C"/>
    <property type="match status" value="1"/>
</dbReference>
<keyword evidence="5 17" id="KW-0500">Molybdenum</keyword>
<evidence type="ECO:0000256" key="15">
    <source>
        <dbReference type="PIRSR" id="PIRSR000127-1"/>
    </source>
</evidence>
<name>A0AAW1VHU8_9CUCU</name>
<comment type="subcellular location">
    <subcellularLocation>
        <location evidence="2">Peroxisome</location>
    </subcellularLocation>
</comment>
<feature type="binding site" evidence="17">
    <location>
        <position position="163"/>
    </location>
    <ligand>
        <name>[2Fe-2S] cluster</name>
        <dbReference type="ChEBI" id="CHEBI:190135"/>
        <label>2</label>
    </ligand>
</feature>
<feature type="domain" description="2Fe-2S ferredoxin-type" evidence="18">
    <location>
        <begin position="22"/>
        <end position="107"/>
    </location>
</feature>
<feature type="binding site" evidence="17">
    <location>
        <position position="940"/>
    </location>
    <ligand>
        <name>Mo-molybdopterin</name>
        <dbReference type="ChEBI" id="CHEBI:71302"/>
    </ligand>
    <ligandPart>
        <name>Mo</name>
        <dbReference type="ChEBI" id="CHEBI:28685"/>
    </ligandPart>
</feature>
<dbReference type="InterPro" id="IPR036884">
    <property type="entry name" value="2Fe-2S-bd_dom_sf"/>
</dbReference>
<dbReference type="Pfam" id="PF00111">
    <property type="entry name" value="Fer2"/>
    <property type="match status" value="1"/>
</dbReference>
<dbReference type="InterPro" id="IPR036318">
    <property type="entry name" value="FAD-bd_PCMH-like_sf"/>
</dbReference>
<dbReference type="InterPro" id="IPR005107">
    <property type="entry name" value="CO_DH_flav_C"/>
</dbReference>
<keyword evidence="13" id="KW-0576">Peroxisome</keyword>
<dbReference type="GO" id="GO:0005506">
    <property type="term" value="F:iron ion binding"/>
    <property type="evidence" value="ECO:0007669"/>
    <property type="project" value="InterPro"/>
</dbReference>
<evidence type="ECO:0000256" key="17">
    <source>
        <dbReference type="PIRSR" id="PIRSR000127-3"/>
    </source>
</evidence>
<dbReference type="InterPro" id="IPR036683">
    <property type="entry name" value="CO_DH_flav_C_dom_sf"/>
</dbReference>
<dbReference type="InterPro" id="IPR000674">
    <property type="entry name" value="Ald_Oxase/Xan_DH_a/b"/>
</dbReference>
<evidence type="ECO:0000256" key="11">
    <source>
        <dbReference type="ARBA" id="ARBA00023004"/>
    </source>
</evidence>
<dbReference type="InterPro" id="IPR036856">
    <property type="entry name" value="Ald_Oxase/Xan_DH_a/b_sf"/>
</dbReference>
<evidence type="ECO:0000256" key="4">
    <source>
        <dbReference type="ARBA" id="ARBA00011738"/>
    </source>
</evidence>
<dbReference type="PANTHER" id="PTHR11908">
    <property type="entry name" value="XANTHINE DEHYDROGENASE"/>
    <property type="match status" value="1"/>
</dbReference>
<dbReference type="Gene3D" id="3.10.20.30">
    <property type="match status" value="1"/>
</dbReference>
<feature type="binding site" evidence="17">
    <location>
        <position position="796"/>
    </location>
    <ligand>
        <name>Mo-molybdopterin</name>
        <dbReference type="ChEBI" id="CHEBI:71302"/>
    </ligand>
    <ligandPart>
        <name>Mo</name>
        <dbReference type="ChEBI" id="CHEBI:28685"/>
    </ligandPart>
</feature>
<comment type="cofactor">
    <cofactor evidence="17">
        <name>Mo-molybdopterin</name>
        <dbReference type="ChEBI" id="CHEBI:71302"/>
    </cofactor>
    <text evidence="17">Binds 1 Mo-molybdopterin (Mo-MPT) cofactor per subunit.</text>
</comment>
<feature type="binding site" evidence="17">
    <location>
        <position position="68"/>
    </location>
    <ligand>
        <name>[2Fe-2S] cluster</name>
        <dbReference type="ChEBI" id="CHEBI:190135"/>
        <label>1</label>
    </ligand>
</feature>
<dbReference type="InterPro" id="IPR001041">
    <property type="entry name" value="2Fe-2S_ferredoxin-type"/>
</dbReference>
<evidence type="ECO:0000313" key="21">
    <source>
        <dbReference type="Proteomes" id="UP001431783"/>
    </source>
</evidence>
<dbReference type="Pfam" id="PF03450">
    <property type="entry name" value="CO_deh_flav_C"/>
    <property type="match status" value="1"/>
</dbReference>
<dbReference type="InterPro" id="IPR016169">
    <property type="entry name" value="FAD-bd_PCMH_sub2"/>
</dbReference>
<evidence type="ECO:0000256" key="14">
    <source>
        <dbReference type="ARBA" id="ARBA00034078"/>
    </source>
</evidence>
<dbReference type="PROSITE" id="PS00197">
    <property type="entry name" value="2FE2S_FER_1"/>
    <property type="match status" value="1"/>
</dbReference>
<dbReference type="InterPro" id="IPR016166">
    <property type="entry name" value="FAD-bd_PCMH"/>
</dbReference>
<dbReference type="SUPFAM" id="SSF55447">
    <property type="entry name" value="CO dehydrogenase flavoprotein C-terminal domain-like"/>
    <property type="match status" value="1"/>
</dbReference>
<evidence type="ECO:0000256" key="7">
    <source>
        <dbReference type="ARBA" id="ARBA00022714"/>
    </source>
</evidence>
<dbReference type="Pfam" id="PF20256">
    <property type="entry name" value="MoCoBD_2"/>
    <property type="match status" value="1"/>
</dbReference>
<evidence type="ECO:0000259" key="18">
    <source>
        <dbReference type="PROSITE" id="PS51085"/>
    </source>
</evidence>
<dbReference type="Pfam" id="PF00941">
    <property type="entry name" value="FAD_binding_5"/>
    <property type="match status" value="1"/>
</dbReference>
<protein>
    <recommendedName>
        <fullName evidence="22">Aldehyde oxidase</fullName>
    </recommendedName>
</protein>
<feature type="binding site" evidence="16">
    <location>
        <position position="408"/>
    </location>
    <ligand>
        <name>FAD</name>
        <dbReference type="ChEBI" id="CHEBI:57692"/>
    </ligand>
</feature>
<organism evidence="20 21">
    <name type="scientific">Henosepilachna vigintioctopunctata</name>
    <dbReference type="NCBI Taxonomy" id="420089"/>
    <lineage>
        <taxon>Eukaryota</taxon>
        <taxon>Metazoa</taxon>
        <taxon>Ecdysozoa</taxon>
        <taxon>Arthropoda</taxon>
        <taxon>Hexapoda</taxon>
        <taxon>Insecta</taxon>
        <taxon>Pterygota</taxon>
        <taxon>Neoptera</taxon>
        <taxon>Endopterygota</taxon>
        <taxon>Coleoptera</taxon>
        <taxon>Polyphaga</taxon>
        <taxon>Cucujiformia</taxon>
        <taxon>Coccinelloidea</taxon>
        <taxon>Coccinellidae</taxon>
        <taxon>Epilachninae</taxon>
        <taxon>Epilachnini</taxon>
        <taxon>Henosepilachna</taxon>
    </lineage>
</organism>
<dbReference type="InterPro" id="IPR012675">
    <property type="entry name" value="Beta-grasp_dom_sf"/>
</dbReference>
<feature type="binding site" evidence="17">
    <location>
        <position position="165"/>
    </location>
    <ligand>
        <name>[2Fe-2S] cluster</name>
        <dbReference type="ChEBI" id="CHEBI:190135"/>
        <label>2</label>
    </ligand>
</feature>
<dbReference type="InterPro" id="IPR016208">
    <property type="entry name" value="Ald_Oxase/xanthine_DH-like"/>
</dbReference>
<evidence type="ECO:0000256" key="3">
    <source>
        <dbReference type="ARBA" id="ARBA00006849"/>
    </source>
</evidence>
<dbReference type="Pfam" id="PF01799">
    <property type="entry name" value="Fer2_2"/>
    <property type="match status" value="1"/>
</dbReference>
<gene>
    <name evidence="20" type="ORF">WA026_017369</name>
</gene>
<evidence type="ECO:0000256" key="10">
    <source>
        <dbReference type="ARBA" id="ARBA00023002"/>
    </source>
</evidence>
<dbReference type="SMART" id="SM01008">
    <property type="entry name" value="Ald_Xan_dh_C"/>
    <property type="match status" value="1"/>
</dbReference>
<evidence type="ECO:0000256" key="12">
    <source>
        <dbReference type="ARBA" id="ARBA00023014"/>
    </source>
</evidence>
<keyword evidence="21" id="KW-1185">Reference proteome</keyword>
<feature type="binding site" evidence="17">
    <location>
        <position position="71"/>
    </location>
    <ligand>
        <name>[2Fe-2S] cluster</name>
        <dbReference type="ChEBI" id="CHEBI:190135"/>
        <label>1</label>
    </ligand>
</feature>
<evidence type="ECO:0000259" key="19">
    <source>
        <dbReference type="PROSITE" id="PS51387"/>
    </source>
</evidence>
<feature type="binding site" evidence="17">
    <location>
        <position position="827"/>
    </location>
    <ligand>
        <name>Mo-molybdopterin</name>
        <dbReference type="ChEBI" id="CHEBI:71302"/>
    </ligand>
    <ligandPart>
        <name>Mo</name>
        <dbReference type="ChEBI" id="CHEBI:28685"/>
    </ligandPart>
</feature>
<keyword evidence="9 16" id="KW-0274">FAD</keyword>
<dbReference type="SUPFAM" id="SSF56003">
    <property type="entry name" value="Molybdenum cofactor-binding domain"/>
    <property type="match status" value="1"/>
</dbReference>
<dbReference type="PROSITE" id="PS51085">
    <property type="entry name" value="2FE2S_FER_2"/>
    <property type="match status" value="1"/>
</dbReference>
<dbReference type="Gene3D" id="3.30.465.10">
    <property type="match status" value="1"/>
</dbReference>
<dbReference type="FunFam" id="3.30.365.10:FF:000001">
    <property type="entry name" value="Xanthine dehydrogenase oxidase"/>
    <property type="match status" value="1"/>
</dbReference>